<dbReference type="HOGENOM" id="CLU_1904131_0_0_12"/>
<protein>
    <submittedName>
        <fullName evidence="1">Uncharacterized protein</fullName>
    </submittedName>
</protein>
<keyword evidence="2" id="KW-1185">Reference proteome</keyword>
<dbReference type="STRING" id="183.GCA_002009735_02084"/>
<evidence type="ECO:0000313" key="2">
    <source>
        <dbReference type="Proteomes" id="UP000005737"/>
    </source>
</evidence>
<dbReference type="Proteomes" id="UP000005737">
    <property type="component" value="Unassembled WGS sequence"/>
</dbReference>
<accession>H2CL57</accession>
<organism evidence="1 2">
    <name type="scientific">Leptonema illini DSM 21528</name>
    <dbReference type="NCBI Taxonomy" id="929563"/>
    <lineage>
        <taxon>Bacteria</taxon>
        <taxon>Pseudomonadati</taxon>
        <taxon>Spirochaetota</taxon>
        <taxon>Spirochaetia</taxon>
        <taxon>Leptospirales</taxon>
        <taxon>Leptospiraceae</taxon>
        <taxon>Leptonema</taxon>
    </lineage>
</organism>
<dbReference type="RefSeq" id="WP_002774864.1">
    <property type="nucleotide sequence ID" value="NZ_JH597773.1"/>
</dbReference>
<gene>
    <name evidence="1" type="ORF">Lepil_3651</name>
</gene>
<evidence type="ECO:0000313" key="1">
    <source>
        <dbReference type="EMBL" id="EHQ08308.1"/>
    </source>
</evidence>
<name>H2CL57_9LEPT</name>
<proteinExistence type="predicted"/>
<dbReference type="EMBL" id="JH597773">
    <property type="protein sequence ID" value="EHQ08308.1"/>
    <property type="molecule type" value="Genomic_DNA"/>
</dbReference>
<sequence length="133" mass="14905">MNRSAFYLGLKRSLQHEMSLLKPVSRTGRIQATAIVGYECVAVLPCLWTRKRRFFASASGGSVQRYIDLVLADPRDLANVEGFDESWKLVRGRCKKGERIEDTVQKWDILLVPPINLAQPSVAVLEVEQGGMS</sequence>
<dbReference type="AlphaFoldDB" id="H2CL57"/>
<reference evidence="1 2" key="1">
    <citation type="submission" date="2011-10" db="EMBL/GenBank/DDBJ databases">
        <title>The Improved High-Quality Draft genome of Leptonema illini DSM 21528.</title>
        <authorList>
            <consortium name="US DOE Joint Genome Institute (JGI-PGF)"/>
            <person name="Lucas S."/>
            <person name="Copeland A."/>
            <person name="Lapidus A."/>
            <person name="Glavina del Rio T."/>
            <person name="Dalin E."/>
            <person name="Tice H."/>
            <person name="Bruce D."/>
            <person name="Goodwin L."/>
            <person name="Pitluck S."/>
            <person name="Peters L."/>
            <person name="Mikhailova N."/>
            <person name="Held B."/>
            <person name="Kyrpides N."/>
            <person name="Mavromatis K."/>
            <person name="Ivanova N."/>
            <person name="Markowitz V."/>
            <person name="Cheng J.-F."/>
            <person name="Hugenholtz P."/>
            <person name="Woyke T."/>
            <person name="Wu D."/>
            <person name="Gronow S."/>
            <person name="Wellnitz S."/>
            <person name="Brambilla E.-M."/>
            <person name="Klenk H.-P."/>
            <person name="Eisen J.A."/>
        </authorList>
    </citation>
    <scope>NUCLEOTIDE SEQUENCE [LARGE SCALE GENOMIC DNA]</scope>
    <source>
        <strain evidence="1 2">DSM 21528</strain>
    </source>
</reference>